<reference evidence="1" key="4">
    <citation type="submission" date="2019-03" db="UniProtKB">
        <authorList>
            <consortium name="EnsemblPlants"/>
        </authorList>
    </citation>
    <scope>IDENTIFICATION</scope>
</reference>
<dbReference type="Proteomes" id="UP000015105">
    <property type="component" value="Chromosome 7D"/>
</dbReference>
<reference evidence="1" key="3">
    <citation type="journal article" date="2017" name="Nature">
        <title>Genome sequence of the progenitor of the wheat D genome Aegilops tauschii.</title>
        <authorList>
            <person name="Luo M.C."/>
            <person name="Gu Y.Q."/>
            <person name="Puiu D."/>
            <person name="Wang H."/>
            <person name="Twardziok S.O."/>
            <person name="Deal K.R."/>
            <person name="Huo N."/>
            <person name="Zhu T."/>
            <person name="Wang L."/>
            <person name="Wang Y."/>
            <person name="McGuire P.E."/>
            <person name="Liu S."/>
            <person name="Long H."/>
            <person name="Ramasamy R.K."/>
            <person name="Rodriguez J.C."/>
            <person name="Van S.L."/>
            <person name="Yuan L."/>
            <person name="Wang Z."/>
            <person name="Xia Z."/>
            <person name="Xiao L."/>
            <person name="Anderson O.D."/>
            <person name="Ouyang S."/>
            <person name="Liang Y."/>
            <person name="Zimin A.V."/>
            <person name="Pertea G."/>
            <person name="Qi P."/>
            <person name="Bennetzen J.L."/>
            <person name="Dai X."/>
            <person name="Dawson M.W."/>
            <person name="Muller H.G."/>
            <person name="Kugler K."/>
            <person name="Rivarola-Duarte L."/>
            <person name="Spannagl M."/>
            <person name="Mayer K.F.X."/>
            <person name="Lu F.H."/>
            <person name="Bevan M.W."/>
            <person name="Leroy P."/>
            <person name="Li P."/>
            <person name="You F.M."/>
            <person name="Sun Q."/>
            <person name="Liu Z."/>
            <person name="Lyons E."/>
            <person name="Wicker T."/>
            <person name="Salzberg S.L."/>
            <person name="Devos K.M."/>
            <person name="Dvorak J."/>
        </authorList>
    </citation>
    <scope>NUCLEOTIDE SEQUENCE [LARGE SCALE GENOMIC DNA]</scope>
    <source>
        <strain evidence="1">cv. AL8/78</strain>
    </source>
</reference>
<name>A0A453QHC1_AEGTS</name>
<dbReference type="EnsemblPlants" id="AET7Gv20121200.9">
    <property type="protein sequence ID" value="AET7Gv20121200.9"/>
    <property type="gene ID" value="AET7Gv20121200"/>
</dbReference>
<reference evidence="1" key="5">
    <citation type="journal article" date="2021" name="G3 (Bethesda)">
        <title>Aegilops tauschii genome assembly Aet v5.0 features greater sequence contiguity and improved annotation.</title>
        <authorList>
            <person name="Wang L."/>
            <person name="Zhu T."/>
            <person name="Rodriguez J.C."/>
            <person name="Deal K.R."/>
            <person name="Dubcovsky J."/>
            <person name="McGuire P.E."/>
            <person name="Lux T."/>
            <person name="Spannagl M."/>
            <person name="Mayer K.F.X."/>
            <person name="Baldrich P."/>
            <person name="Meyers B.C."/>
            <person name="Huo N."/>
            <person name="Gu Y.Q."/>
            <person name="Zhou H."/>
            <person name="Devos K.M."/>
            <person name="Bennetzen J.L."/>
            <person name="Unver T."/>
            <person name="Budak H."/>
            <person name="Gulick P.J."/>
            <person name="Galiba G."/>
            <person name="Kalapos B."/>
            <person name="Nelson D.R."/>
            <person name="Li P."/>
            <person name="You F.M."/>
            <person name="Luo M.C."/>
            <person name="Dvorak J."/>
        </authorList>
    </citation>
    <scope>NUCLEOTIDE SEQUENCE [LARGE SCALE GENOMIC DNA]</scope>
    <source>
        <strain evidence="1">cv. AL8/78</strain>
    </source>
</reference>
<evidence type="ECO:0000313" key="1">
    <source>
        <dbReference type="EnsemblPlants" id="AET7Gv20121200.9"/>
    </source>
</evidence>
<keyword evidence="2" id="KW-1185">Reference proteome</keyword>
<reference evidence="2" key="2">
    <citation type="journal article" date="2017" name="Nat. Plants">
        <title>The Aegilops tauschii genome reveals multiple impacts of transposons.</title>
        <authorList>
            <person name="Zhao G."/>
            <person name="Zou C."/>
            <person name="Li K."/>
            <person name="Wang K."/>
            <person name="Li T."/>
            <person name="Gao L."/>
            <person name="Zhang X."/>
            <person name="Wang H."/>
            <person name="Yang Z."/>
            <person name="Liu X."/>
            <person name="Jiang W."/>
            <person name="Mao L."/>
            <person name="Kong X."/>
            <person name="Jiao Y."/>
            <person name="Jia J."/>
        </authorList>
    </citation>
    <scope>NUCLEOTIDE SEQUENCE [LARGE SCALE GENOMIC DNA]</scope>
    <source>
        <strain evidence="2">cv. AL8/78</strain>
    </source>
</reference>
<protein>
    <recommendedName>
        <fullName evidence="3">Glutaredoxin domain-containing protein</fullName>
    </recommendedName>
</protein>
<reference evidence="2" key="1">
    <citation type="journal article" date="2014" name="Science">
        <title>Ancient hybridizations among the ancestral genomes of bread wheat.</title>
        <authorList>
            <consortium name="International Wheat Genome Sequencing Consortium,"/>
            <person name="Marcussen T."/>
            <person name="Sandve S.R."/>
            <person name="Heier L."/>
            <person name="Spannagl M."/>
            <person name="Pfeifer M."/>
            <person name="Jakobsen K.S."/>
            <person name="Wulff B.B."/>
            <person name="Steuernagel B."/>
            <person name="Mayer K.F."/>
            <person name="Olsen O.A."/>
        </authorList>
    </citation>
    <scope>NUCLEOTIDE SEQUENCE [LARGE SCALE GENOMIC DNA]</scope>
    <source>
        <strain evidence="2">cv. AL8/78</strain>
    </source>
</reference>
<proteinExistence type="predicted"/>
<evidence type="ECO:0008006" key="3">
    <source>
        <dbReference type="Google" id="ProtNLM"/>
    </source>
</evidence>
<sequence>MFSHQGSPFCKLAREALVELELPHLLHRYSTLETSQRICK</sequence>
<evidence type="ECO:0000313" key="2">
    <source>
        <dbReference type="Proteomes" id="UP000015105"/>
    </source>
</evidence>
<organism evidence="1 2">
    <name type="scientific">Aegilops tauschii subsp. strangulata</name>
    <name type="common">Goatgrass</name>
    <dbReference type="NCBI Taxonomy" id="200361"/>
    <lineage>
        <taxon>Eukaryota</taxon>
        <taxon>Viridiplantae</taxon>
        <taxon>Streptophyta</taxon>
        <taxon>Embryophyta</taxon>
        <taxon>Tracheophyta</taxon>
        <taxon>Spermatophyta</taxon>
        <taxon>Magnoliopsida</taxon>
        <taxon>Liliopsida</taxon>
        <taxon>Poales</taxon>
        <taxon>Poaceae</taxon>
        <taxon>BOP clade</taxon>
        <taxon>Pooideae</taxon>
        <taxon>Triticodae</taxon>
        <taxon>Triticeae</taxon>
        <taxon>Triticinae</taxon>
        <taxon>Aegilops</taxon>
    </lineage>
</organism>
<dbReference type="AlphaFoldDB" id="A0A453QHC1"/>
<dbReference type="Gramene" id="AET7Gv20121200.9">
    <property type="protein sequence ID" value="AET7Gv20121200.9"/>
    <property type="gene ID" value="AET7Gv20121200"/>
</dbReference>
<accession>A0A453QHC1</accession>